<evidence type="ECO:0000313" key="3">
    <source>
        <dbReference type="EMBL" id="MBB5722928.1"/>
    </source>
</evidence>
<keyword evidence="1" id="KW-0732">Signal</keyword>
<name>A0A7W9BLV8_9RHOB</name>
<evidence type="ECO:0000313" key="4">
    <source>
        <dbReference type="Proteomes" id="UP000535415"/>
    </source>
</evidence>
<dbReference type="Proteomes" id="UP000535415">
    <property type="component" value="Unassembled WGS sequence"/>
</dbReference>
<dbReference type="Pfam" id="PF11412">
    <property type="entry name" value="DsbD_N"/>
    <property type="match status" value="1"/>
</dbReference>
<reference evidence="3 4" key="1">
    <citation type="submission" date="2020-08" db="EMBL/GenBank/DDBJ databases">
        <title>Genomic Encyclopedia of Type Strains, Phase IV (KMG-IV): sequencing the most valuable type-strain genomes for metagenomic binning, comparative biology and taxonomic classification.</title>
        <authorList>
            <person name="Goeker M."/>
        </authorList>
    </citation>
    <scope>NUCLEOTIDE SEQUENCE [LARGE SCALE GENOMIC DNA]</scope>
    <source>
        <strain evidence="3 4">DSM 101064</strain>
    </source>
</reference>
<dbReference type="RefSeq" id="WP_183529666.1">
    <property type="nucleotide sequence ID" value="NZ_JACIJM010000007.1"/>
</dbReference>
<gene>
    <name evidence="3" type="ORF">FHS72_002564</name>
</gene>
<accession>A0A7W9BLV8</accession>
<feature type="domain" description="Thiol:disulfide interchange protein DsbD N-terminal" evidence="2">
    <location>
        <begin position="41"/>
        <end position="142"/>
    </location>
</feature>
<sequence length="269" mass="28307">MKTLKSILKTTCLLVATASPAIAGPFDDVARIDVIPGWQTASGTHMAGLRVTLRPGWKTYWRAPGDAGIPPEFSWTGSQNITAAQYHWPVPQVFDQGDMQSIGYHDTLVLPIELTQADPSAPIQMSGEVTLGVCEDICVPVSLPFLAMLPTDGQRDGAITASLLNQPRNATEAGVRSAICRVSPADSGLTVTATLTMPSAGTVESVVIEAGNPEVWVSQADITRSGDTLQATVDMIHATSSSFALDRSAVRITVLGSDYAVDVRGCVGG</sequence>
<evidence type="ECO:0000259" key="2">
    <source>
        <dbReference type="Pfam" id="PF11412"/>
    </source>
</evidence>
<keyword evidence="4" id="KW-1185">Reference proteome</keyword>
<organism evidence="3 4">
    <name type="scientific">Yoonia ponticola</name>
    <dbReference type="NCBI Taxonomy" id="1524255"/>
    <lineage>
        <taxon>Bacteria</taxon>
        <taxon>Pseudomonadati</taxon>
        <taxon>Pseudomonadota</taxon>
        <taxon>Alphaproteobacteria</taxon>
        <taxon>Rhodobacterales</taxon>
        <taxon>Paracoccaceae</taxon>
        <taxon>Yoonia</taxon>
    </lineage>
</organism>
<protein>
    <submittedName>
        <fullName evidence="3">DsbC/DsbD-like thiol-disulfide interchange protein</fullName>
    </submittedName>
</protein>
<dbReference type="InterPro" id="IPR028250">
    <property type="entry name" value="DsbDN"/>
</dbReference>
<feature type="chain" id="PRO_5030658669" evidence="1">
    <location>
        <begin position="24"/>
        <end position="269"/>
    </location>
</feature>
<comment type="caution">
    <text evidence="3">The sequence shown here is derived from an EMBL/GenBank/DDBJ whole genome shotgun (WGS) entry which is preliminary data.</text>
</comment>
<proteinExistence type="predicted"/>
<evidence type="ECO:0000256" key="1">
    <source>
        <dbReference type="SAM" id="SignalP"/>
    </source>
</evidence>
<dbReference type="EMBL" id="JACIJM010000007">
    <property type="protein sequence ID" value="MBB5722928.1"/>
    <property type="molecule type" value="Genomic_DNA"/>
</dbReference>
<feature type="signal peptide" evidence="1">
    <location>
        <begin position="1"/>
        <end position="23"/>
    </location>
</feature>
<dbReference type="AlphaFoldDB" id="A0A7W9BLV8"/>